<gene>
    <name evidence="2" type="ORF">PLOB_00016969</name>
</gene>
<feature type="transmembrane region" description="Helical" evidence="1">
    <location>
        <begin position="145"/>
        <end position="169"/>
    </location>
</feature>
<dbReference type="Proteomes" id="UP001159405">
    <property type="component" value="Unassembled WGS sequence"/>
</dbReference>
<protein>
    <recommendedName>
        <fullName evidence="4">Gustatory receptor</fullName>
    </recommendedName>
</protein>
<organism evidence="2 3">
    <name type="scientific">Porites lobata</name>
    <dbReference type="NCBI Taxonomy" id="104759"/>
    <lineage>
        <taxon>Eukaryota</taxon>
        <taxon>Metazoa</taxon>
        <taxon>Cnidaria</taxon>
        <taxon>Anthozoa</taxon>
        <taxon>Hexacorallia</taxon>
        <taxon>Scleractinia</taxon>
        <taxon>Fungiina</taxon>
        <taxon>Poritidae</taxon>
        <taxon>Porites</taxon>
    </lineage>
</organism>
<evidence type="ECO:0000313" key="3">
    <source>
        <dbReference type="Proteomes" id="UP001159405"/>
    </source>
</evidence>
<feature type="transmembrane region" description="Helical" evidence="1">
    <location>
        <begin position="370"/>
        <end position="392"/>
    </location>
</feature>
<keyword evidence="3" id="KW-1185">Reference proteome</keyword>
<keyword evidence="1" id="KW-0472">Membrane</keyword>
<keyword evidence="1" id="KW-1133">Transmembrane helix</keyword>
<accession>A0ABN8RC38</accession>
<evidence type="ECO:0008006" key="4">
    <source>
        <dbReference type="Google" id="ProtNLM"/>
    </source>
</evidence>
<feature type="transmembrane region" description="Helical" evidence="1">
    <location>
        <begin position="289"/>
        <end position="311"/>
    </location>
</feature>
<proteinExistence type="predicted"/>
<feature type="transmembrane region" description="Helical" evidence="1">
    <location>
        <begin position="103"/>
        <end position="124"/>
    </location>
</feature>
<evidence type="ECO:0000256" key="1">
    <source>
        <dbReference type="SAM" id="Phobius"/>
    </source>
</evidence>
<evidence type="ECO:0000313" key="2">
    <source>
        <dbReference type="EMBL" id="CAH3175393.1"/>
    </source>
</evidence>
<feature type="transmembrane region" description="Helical" evidence="1">
    <location>
        <begin position="257"/>
        <end position="277"/>
    </location>
</feature>
<dbReference type="EMBL" id="CALNXK010000200">
    <property type="protein sequence ID" value="CAH3175393.1"/>
    <property type="molecule type" value="Genomic_DNA"/>
</dbReference>
<sequence>MEESLSPQPPMYFNFRLGRDAQQTTKCIKFALSALNLSFCFLGLWGHQAWNYIPRFLICALAIYKVFFLSYIDVFQKCGSFNYSSEAMKLALRHGNVIGNIDLTIFAMGSILSYLVFIGCFMAAKRKVSALVTPSQLISKDIEKRGTFVLFLALLISTLLLLCSALLYFKILQDNLVIEESYCKTLVATGEAAKFLLHWVSVVTCHIFAVSSLALGTFVEDALRIIRGLQDGTLDDVIRIHEDLCTVVFSTVSAYSVWFVIHWFTYAAGVLLFIVWVSTEGEQLLRNGIGIPTVVLVYDGFILVCLVYLFLLPCVCAARITSGCAGIYEKINSTTSSDWNEGHPFRNRRNIALFITYAKDRRCGFRVGRITFNTSLAWISFFFGLTALLYHLF</sequence>
<reference evidence="2 3" key="1">
    <citation type="submission" date="2022-05" db="EMBL/GenBank/DDBJ databases">
        <authorList>
            <consortium name="Genoscope - CEA"/>
            <person name="William W."/>
        </authorList>
    </citation>
    <scope>NUCLEOTIDE SEQUENCE [LARGE SCALE GENOMIC DNA]</scope>
</reference>
<comment type="caution">
    <text evidence="2">The sequence shown here is derived from an EMBL/GenBank/DDBJ whole genome shotgun (WGS) entry which is preliminary data.</text>
</comment>
<feature type="transmembrane region" description="Helical" evidence="1">
    <location>
        <begin position="196"/>
        <end position="219"/>
    </location>
</feature>
<feature type="transmembrane region" description="Helical" evidence="1">
    <location>
        <begin position="52"/>
        <end position="72"/>
    </location>
</feature>
<name>A0ABN8RC38_9CNID</name>
<keyword evidence="1" id="KW-0812">Transmembrane</keyword>
<feature type="transmembrane region" description="Helical" evidence="1">
    <location>
        <begin position="28"/>
        <end position="45"/>
    </location>
</feature>